<dbReference type="CDD" id="cd01948">
    <property type="entry name" value="EAL"/>
    <property type="match status" value="1"/>
</dbReference>
<dbReference type="InterPro" id="IPR000014">
    <property type="entry name" value="PAS"/>
</dbReference>
<feature type="domain" description="PAS" evidence="1">
    <location>
        <begin position="10"/>
        <end position="56"/>
    </location>
</feature>
<dbReference type="STRING" id="1462996.AWM70_09285"/>
<dbReference type="InterPro" id="IPR052155">
    <property type="entry name" value="Biofilm_reg_signaling"/>
</dbReference>
<dbReference type="InterPro" id="IPR043128">
    <property type="entry name" value="Rev_trsase/Diguanyl_cyclase"/>
</dbReference>
<dbReference type="NCBIfam" id="TIGR00254">
    <property type="entry name" value="GGDEF"/>
    <property type="match status" value="1"/>
</dbReference>
<evidence type="ECO:0000259" key="3">
    <source>
        <dbReference type="PROSITE" id="PS50887"/>
    </source>
</evidence>
<dbReference type="Pfam" id="PF00990">
    <property type="entry name" value="GGDEF"/>
    <property type="match status" value="1"/>
</dbReference>
<name>A0A1B1N013_9BACL</name>
<dbReference type="PROSITE" id="PS50112">
    <property type="entry name" value="PAS"/>
    <property type="match status" value="1"/>
</dbReference>
<dbReference type="EMBL" id="CP014167">
    <property type="protein sequence ID" value="ANS74764.1"/>
    <property type="molecule type" value="Genomic_DNA"/>
</dbReference>
<dbReference type="SUPFAM" id="SSF55785">
    <property type="entry name" value="PYP-like sensor domain (PAS domain)"/>
    <property type="match status" value="1"/>
</dbReference>
<dbReference type="Gene3D" id="3.30.70.270">
    <property type="match status" value="1"/>
</dbReference>
<dbReference type="Gene3D" id="3.30.450.20">
    <property type="entry name" value="PAS domain"/>
    <property type="match status" value="1"/>
</dbReference>
<dbReference type="InterPro" id="IPR000160">
    <property type="entry name" value="GGDEF_dom"/>
</dbReference>
<dbReference type="Gene3D" id="3.20.20.450">
    <property type="entry name" value="EAL domain"/>
    <property type="match status" value="1"/>
</dbReference>
<dbReference type="PROSITE" id="PS50887">
    <property type="entry name" value="GGDEF"/>
    <property type="match status" value="1"/>
</dbReference>
<dbReference type="CDD" id="cd01949">
    <property type="entry name" value="GGDEF"/>
    <property type="match status" value="1"/>
</dbReference>
<dbReference type="Proteomes" id="UP000092573">
    <property type="component" value="Chromosome"/>
</dbReference>
<sequence>MTPCSVIHSAEAEILKILSKYTSDAVVWMNDDGVILNVNETLLTLSGHPAEYFVGRPFGRFFGVQLLHQLNQSKVYVRDVNERELELEMTIAPVDYEGKRAGILAIGRPVNPNRLQEQALIRQIRQLTYYDSLTGLPNLNKFKEVWQRLHAHASPEATCAIVLLDLDRFGIVNHYAGYDRGDDFLVAVSQRLTSIIRQEDPVFRWSIDRFLILLQDVNKQQVRQIAERILEQFQLPFVVKQMEISITPSLGITMSPEDGEDVDMLLNNASTATYYAKEAGKNSYRFYSRNMDSGASLAMEQQLRKALERKEFVLHYQPKVDIGRGEVVGVEALLRWNHPDFGLVPPNQFIPLAEESGLIVPIGEWVLETACLQNKAWQQAGVPPVFMSVNLSPRQFKDGSIVQKVKRSLEKSGLSPEFLELELTESMMLDMSYAAETLAQLKQLGVRTSLDDFGKGYSSLTYLKSLPLDILKVDSSFVRHCTENDQDAVLLKTIINMGQNLEMTVVAEGVEEEEQLEMLRSFGCHQAQGFLLSMPVPGEAIPSAISGIRARFQGGAEGSESIT</sequence>
<dbReference type="Pfam" id="PF00563">
    <property type="entry name" value="EAL"/>
    <property type="match status" value="1"/>
</dbReference>
<dbReference type="PROSITE" id="PS50883">
    <property type="entry name" value="EAL"/>
    <property type="match status" value="1"/>
</dbReference>
<protein>
    <recommendedName>
        <fullName evidence="6">Diguanylate cyclase</fullName>
    </recommendedName>
</protein>
<evidence type="ECO:0000259" key="1">
    <source>
        <dbReference type="PROSITE" id="PS50112"/>
    </source>
</evidence>
<dbReference type="FunFam" id="3.20.20.450:FF:000001">
    <property type="entry name" value="Cyclic di-GMP phosphodiesterase yahA"/>
    <property type="match status" value="1"/>
</dbReference>
<dbReference type="InterPro" id="IPR035919">
    <property type="entry name" value="EAL_sf"/>
</dbReference>
<dbReference type="SMART" id="SM00267">
    <property type="entry name" value="GGDEF"/>
    <property type="match status" value="1"/>
</dbReference>
<evidence type="ECO:0000259" key="2">
    <source>
        <dbReference type="PROSITE" id="PS50883"/>
    </source>
</evidence>
<accession>A0A1B1N013</accession>
<dbReference type="InterPro" id="IPR029787">
    <property type="entry name" value="Nucleotide_cyclase"/>
</dbReference>
<dbReference type="RefSeq" id="WP_068695740.1">
    <property type="nucleotide sequence ID" value="NZ_CP014167.1"/>
</dbReference>
<dbReference type="SUPFAM" id="SSF141868">
    <property type="entry name" value="EAL domain-like"/>
    <property type="match status" value="1"/>
</dbReference>
<keyword evidence="5" id="KW-1185">Reference proteome</keyword>
<evidence type="ECO:0008006" key="6">
    <source>
        <dbReference type="Google" id="ProtNLM"/>
    </source>
</evidence>
<proteinExistence type="predicted"/>
<feature type="domain" description="EAL" evidence="2">
    <location>
        <begin position="296"/>
        <end position="549"/>
    </location>
</feature>
<organism evidence="4 5">
    <name type="scientific">Paenibacillus yonginensis</name>
    <dbReference type="NCBI Taxonomy" id="1462996"/>
    <lineage>
        <taxon>Bacteria</taxon>
        <taxon>Bacillati</taxon>
        <taxon>Bacillota</taxon>
        <taxon>Bacilli</taxon>
        <taxon>Bacillales</taxon>
        <taxon>Paenibacillaceae</taxon>
        <taxon>Paenibacillus</taxon>
    </lineage>
</organism>
<dbReference type="InterPro" id="IPR001633">
    <property type="entry name" value="EAL_dom"/>
</dbReference>
<gene>
    <name evidence="4" type="ORF">AWM70_09285</name>
</gene>
<dbReference type="PANTHER" id="PTHR44757">
    <property type="entry name" value="DIGUANYLATE CYCLASE DGCP"/>
    <property type="match status" value="1"/>
</dbReference>
<dbReference type="KEGG" id="pyg:AWM70_09285"/>
<dbReference type="InterPro" id="IPR035965">
    <property type="entry name" value="PAS-like_dom_sf"/>
</dbReference>
<dbReference type="AlphaFoldDB" id="A0A1B1N013"/>
<reference evidence="4 5" key="1">
    <citation type="submission" date="2016-01" db="EMBL/GenBank/DDBJ databases">
        <title>Complete Genome Sequence of Paenibacillus yonginensis DCY84, a novel Plant Growth-Promoting Bacteria with Elicitation of Induced Systemic Resistance.</title>
        <authorList>
            <person name="Kim Y.J."/>
            <person name="Yang D.C."/>
            <person name="Sukweenadhi J."/>
        </authorList>
    </citation>
    <scope>NUCLEOTIDE SEQUENCE [LARGE SCALE GENOMIC DNA]</scope>
    <source>
        <strain evidence="4 5">DCY84</strain>
    </source>
</reference>
<dbReference type="PANTHER" id="PTHR44757:SF2">
    <property type="entry name" value="BIOFILM ARCHITECTURE MAINTENANCE PROTEIN MBAA"/>
    <property type="match status" value="1"/>
</dbReference>
<evidence type="ECO:0000313" key="4">
    <source>
        <dbReference type="EMBL" id="ANS74764.1"/>
    </source>
</evidence>
<feature type="domain" description="GGDEF" evidence="3">
    <location>
        <begin position="157"/>
        <end position="289"/>
    </location>
</feature>
<evidence type="ECO:0000313" key="5">
    <source>
        <dbReference type="Proteomes" id="UP000092573"/>
    </source>
</evidence>
<dbReference type="SMART" id="SM00052">
    <property type="entry name" value="EAL"/>
    <property type="match status" value="1"/>
</dbReference>
<dbReference type="SUPFAM" id="SSF55073">
    <property type="entry name" value="Nucleotide cyclase"/>
    <property type="match status" value="1"/>
</dbReference>